<keyword evidence="4" id="KW-0379">Hydroxylation</keyword>
<dbReference type="PANTHER" id="PTHR34359:SF24">
    <property type="entry name" value="INACTIVE PROTEIN FON2 SPARE1"/>
    <property type="match status" value="1"/>
</dbReference>
<reference evidence="6" key="1">
    <citation type="submission" date="2020-07" db="EMBL/GenBank/DDBJ databases">
        <title>Ethylene signaling mediates host invasion by parasitic plants.</title>
        <authorList>
            <person name="Yoshida S."/>
        </authorList>
    </citation>
    <scope>NUCLEOTIDE SEQUENCE</scope>
    <source>
        <strain evidence="6">Okayama</strain>
    </source>
</reference>
<keyword evidence="7" id="KW-1185">Reference proteome</keyword>
<evidence type="ECO:0000256" key="4">
    <source>
        <dbReference type="ARBA" id="ARBA00023278"/>
    </source>
</evidence>
<evidence type="ECO:0000256" key="3">
    <source>
        <dbReference type="ARBA" id="ARBA00022782"/>
    </source>
</evidence>
<name>A0A830C8Q7_9LAMI</name>
<keyword evidence="2" id="KW-0217">Developmental protein</keyword>
<dbReference type="Proteomes" id="UP000653305">
    <property type="component" value="Unassembled WGS sequence"/>
</dbReference>
<evidence type="ECO:0000313" key="6">
    <source>
        <dbReference type="EMBL" id="GFP94572.1"/>
    </source>
</evidence>
<comment type="similarity">
    <text evidence="1">Belongs to the CLV3/ESR signal peptide family.</text>
</comment>
<proteinExistence type="inferred from homology"/>
<organism evidence="6 7">
    <name type="scientific">Phtheirospermum japonicum</name>
    <dbReference type="NCBI Taxonomy" id="374723"/>
    <lineage>
        <taxon>Eukaryota</taxon>
        <taxon>Viridiplantae</taxon>
        <taxon>Streptophyta</taxon>
        <taxon>Embryophyta</taxon>
        <taxon>Tracheophyta</taxon>
        <taxon>Spermatophyta</taxon>
        <taxon>Magnoliopsida</taxon>
        <taxon>eudicotyledons</taxon>
        <taxon>Gunneridae</taxon>
        <taxon>Pentapetalae</taxon>
        <taxon>asterids</taxon>
        <taxon>lamiids</taxon>
        <taxon>Lamiales</taxon>
        <taxon>Orobanchaceae</taxon>
        <taxon>Orobanchaceae incertae sedis</taxon>
        <taxon>Phtheirospermum</taxon>
    </lineage>
</organism>
<dbReference type="InterPro" id="IPR039618">
    <property type="entry name" value="CLE9-13"/>
</dbReference>
<dbReference type="OrthoDB" id="753861at2759"/>
<dbReference type="GO" id="GO:0030154">
    <property type="term" value="P:cell differentiation"/>
    <property type="evidence" value="ECO:0007669"/>
    <property type="project" value="UniProtKB-KW"/>
</dbReference>
<keyword evidence="3" id="KW-0221">Differentiation</keyword>
<dbReference type="EMBL" id="BMAC01000357">
    <property type="protein sequence ID" value="GFP94572.1"/>
    <property type="molecule type" value="Genomic_DNA"/>
</dbReference>
<feature type="region of interest" description="Disordered" evidence="5">
    <location>
        <begin position="67"/>
        <end position="104"/>
    </location>
</feature>
<dbReference type="AlphaFoldDB" id="A0A830C8Q7"/>
<dbReference type="PANTHER" id="PTHR34359">
    <property type="entry name" value="CLAVATA3/ESR (CLE)-RELATED PROTEIN 10"/>
    <property type="match status" value="1"/>
</dbReference>
<evidence type="ECO:0000256" key="1">
    <source>
        <dbReference type="ARBA" id="ARBA00005416"/>
    </source>
</evidence>
<feature type="compositionally biased region" description="Basic and acidic residues" evidence="5">
    <location>
        <begin position="80"/>
        <end position="94"/>
    </location>
</feature>
<protein>
    <submittedName>
        <fullName evidence="6">Clavata3/esr (Cle)-related protein 13</fullName>
    </submittedName>
</protein>
<accession>A0A830C8Q7</accession>
<comment type="caution">
    <text evidence="6">The sequence shown here is derived from an EMBL/GenBank/DDBJ whole genome shotgun (WGS) entry which is preliminary data.</text>
</comment>
<gene>
    <name evidence="6" type="ORF">PHJA_001601600</name>
</gene>
<evidence type="ECO:0000256" key="5">
    <source>
        <dbReference type="SAM" id="MobiDB-lite"/>
    </source>
</evidence>
<sequence length="104" mass="12372">MIMKPPLLLYPFLWLFLILILFHESYHFKNLRNTSLTNGSSNLERKRLLIPHRKALASKFDFTPFLKRHHHRQRSNDPPGRSKIDPRYGEEKRLVPSGPNPLHH</sequence>
<evidence type="ECO:0000313" key="7">
    <source>
        <dbReference type="Proteomes" id="UP000653305"/>
    </source>
</evidence>
<evidence type="ECO:0000256" key="2">
    <source>
        <dbReference type="ARBA" id="ARBA00022473"/>
    </source>
</evidence>